<accession>A0A2W5AF06</accession>
<dbReference type="NCBIfam" id="NF009906">
    <property type="entry name" value="PRK13369.1"/>
    <property type="match status" value="1"/>
</dbReference>
<organism evidence="8 9">
    <name type="scientific">Sphingomonas sanxanigenens</name>
    <dbReference type="NCBI Taxonomy" id="397260"/>
    <lineage>
        <taxon>Bacteria</taxon>
        <taxon>Pseudomonadati</taxon>
        <taxon>Pseudomonadota</taxon>
        <taxon>Alphaproteobacteria</taxon>
        <taxon>Sphingomonadales</taxon>
        <taxon>Sphingomonadaceae</taxon>
        <taxon>Sphingomonas</taxon>
    </lineage>
</organism>
<dbReference type="PRINTS" id="PR01001">
    <property type="entry name" value="FADG3PDH"/>
</dbReference>
<comment type="similarity">
    <text evidence="2">Belongs to the FAD-dependent glycerol-3-phosphate dehydrogenase family.</text>
</comment>
<dbReference type="Gene3D" id="3.30.9.10">
    <property type="entry name" value="D-Amino Acid Oxidase, subunit A, domain 2"/>
    <property type="match status" value="1"/>
</dbReference>
<dbReference type="Pfam" id="PF16901">
    <property type="entry name" value="DAO_C"/>
    <property type="match status" value="1"/>
</dbReference>
<dbReference type="PANTHER" id="PTHR11985:SF15">
    <property type="entry name" value="GLYCEROL-3-PHOSPHATE DEHYDROGENASE, MITOCHONDRIAL"/>
    <property type="match status" value="1"/>
</dbReference>
<protein>
    <submittedName>
        <fullName evidence="8">Glycerol-3-phosphate dehydrogenase</fullName>
    </submittedName>
</protein>
<evidence type="ECO:0000259" key="6">
    <source>
        <dbReference type="Pfam" id="PF01266"/>
    </source>
</evidence>
<reference evidence="8 9" key="1">
    <citation type="submission" date="2017-08" db="EMBL/GenBank/DDBJ databases">
        <title>Infants hospitalized years apart are colonized by the same room-sourced microbial strains.</title>
        <authorList>
            <person name="Brooks B."/>
            <person name="Olm M.R."/>
            <person name="Firek B.A."/>
            <person name="Baker R."/>
            <person name="Thomas B.C."/>
            <person name="Morowitz M.J."/>
            <person name="Banfield J.F."/>
        </authorList>
    </citation>
    <scope>NUCLEOTIDE SEQUENCE [LARGE SCALE GENOMIC DNA]</scope>
    <source>
        <strain evidence="8">S2_018_000_R2_101</strain>
    </source>
</reference>
<evidence type="ECO:0000256" key="3">
    <source>
        <dbReference type="ARBA" id="ARBA00022630"/>
    </source>
</evidence>
<gene>
    <name evidence="8" type="ORF">DI623_01525</name>
</gene>
<dbReference type="NCBIfam" id="NF008899">
    <property type="entry name" value="PRK12266.1"/>
    <property type="match status" value="1"/>
</dbReference>
<dbReference type="AlphaFoldDB" id="A0A2W5AF06"/>
<evidence type="ECO:0000313" key="9">
    <source>
        <dbReference type="Proteomes" id="UP000249066"/>
    </source>
</evidence>
<dbReference type="GO" id="GO:0004368">
    <property type="term" value="F:glycerol-3-phosphate dehydrogenase (quinone) activity"/>
    <property type="evidence" value="ECO:0007669"/>
    <property type="project" value="InterPro"/>
</dbReference>
<keyword evidence="4" id="KW-0274">FAD</keyword>
<dbReference type="Gene3D" id="6.10.250.1890">
    <property type="match status" value="1"/>
</dbReference>
<dbReference type="InterPro" id="IPR000447">
    <property type="entry name" value="G3P_DH_FAD-dep"/>
</dbReference>
<evidence type="ECO:0000256" key="1">
    <source>
        <dbReference type="ARBA" id="ARBA00001974"/>
    </source>
</evidence>
<evidence type="ECO:0000313" key="8">
    <source>
        <dbReference type="EMBL" id="PZO91902.1"/>
    </source>
</evidence>
<feature type="domain" description="Alpha-glycerophosphate oxidase C-terminal" evidence="7">
    <location>
        <begin position="373"/>
        <end position="473"/>
    </location>
</feature>
<dbReference type="InterPro" id="IPR006076">
    <property type="entry name" value="FAD-dep_OxRdtase"/>
</dbReference>
<evidence type="ECO:0000256" key="4">
    <source>
        <dbReference type="ARBA" id="ARBA00022827"/>
    </source>
</evidence>
<dbReference type="EMBL" id="QFNN01000003">
    <property type="protein sequence ID" value="PZO91902.1"/>
    <property type="molecule type" value="Genomic_DNA"/>
</dbReference>
<dbReference type="SUPFAM" id="SSF51905">
    <property type="entry name" value="FAD/NAD(P)-binding domain"/>
    <property type="match status" value="1"/>
</dbReference>
<evidence type="ECO:0000256" key="5">
    <source>
        <dbReference type="ARBA" id="ARBA00023002"/>
    </source>
</evidence>
<dbReference type="InterPro" id="IPR031656">
    <property type="entry name" value="DAO_C"/>
</dbReference>
<dbReference type="InterPro" id="IPR036188">
    <property type="entry name" value="FAD/NAD-bd_sf"/>
</dbReference>
<proteinExistence type="inferred from homology"/>
<dbReference type="Gene3D" id="3.50.50.60">
    <property type="entry name" value="FAD/NAD(P)-binding domain"/>
    <property type="match status" value="1"/>
</dbReference>
<dbReference type="Proteomes" id="UP000249066">
    <property type="component" value="Unassembled WGS sequence"/>
</dbReference>
<dbReference type="Pfam" id="PF01266">
    <property type="entry name" value="DAO"/>
    <property type="match status" value="1"/>
</dbReference>
<evidence type="ECO:0000259" key="7">
    <source>
        <dbReference type="Pfam" id="PF16901"/>
    </source>
</evidence>
<keyword evidence="5" id="KW-0560">Oxidoreductase</keyword>
<keyword evidence="3" id="KW-0285">Flavoprotein</keyword>
<dbReference type="Gene3D" id="1.10.8.870">
    <property type="entry name" value="Alpha-glycerophosphate oxidase, cap domain"/>
    <property type="match status" value="1"/>
</dbReference>
<dbReference type="GO" id="GO:0046168">
    <property type="term" value="P:glycerol-3-phosphate catabolic process"/>
    <property type="evidence" value="ECO:0007669"/>
    <property type="project" value="TreeGrafter"/>
</dbReference>
<dbReference type="InterPro" id="IPR038299">
    <property type="entry name" value="DAO_C_sf"/>
</dbReference>
<dbReference type="PANTHER" id="PTHR11985">
    <property type="entry name" value="GLYCEROL-3-PHOSPHATE DEHYDROGENASE"/>
    <property type="match status" value="1"/>
</dbReference>
<comment type="cofactor">
    <cofactor evidence="1">
        <name>FAD</name>
        <dbReference type="ChEBI" id="CHEBI:57692"/>
    </cofactor>
</comment>
<sequence length="482" mass="53211">MTYDLLIIGGGINGAAIAREAVLNGLSVLLVEKNDLASATSSSSTKLIHGGLRYLEYYDFKLVREALIERERLLKAAPHLIHPLTFILPHENRLRPWLMVRAGLFLYDHLGGRMSLAKSRGLRADDWLYRAPLKGRGRGFVYSDAWVDDSRLVILNARDAADNGAEIATRSAVTAADRGPDGWRATLSDGRSVDARMIVNAAGPWVPEVNRLLGAHASAGARLIKGSHIITRKLFEGDQAYILQQPDRRIVFAIPYRDHFTLIGTTDIPVQKPQDAVIDEGEIDYLLRSVNSHFTRQASRADIVSSYSGVRSLYDDGASEARQVTRDYVLELEDSAAPLLGIFGGKITTARQLGEDALAKIGPALGRRVAPVTRARIFPGGDIAHFDDFVGRAQARWHFLGPERTLRMARAYGTMLEAVIGDARDAEGLGEDFGGGLTEREVEWLVAREWAVTAEDILWRRTRLGLETGPETATRLQAWLDQ</sequence>
<comment type="caution">
    <text evidence="8">The sequence shown here is derived from an EMBL/GenBank/DDBJ whole genome shotgun (WGS) entry which is preliminary data.</text>
</comment>
<evidence type="ECO:0000256" key="2">
    <source>
        <dbReference type="ARBA" id="ARBA00007330"/>
    </source>
</evidence>
<feature type="domain" description="FAD dependent oxidoreductase" evidence="6">
    <location>
        <begin position="4"/>
        <end position="350"/>
    </location>
</feature>
<name>A0A2W5AF06_9SPHN</name>